<dbReference type="Gene3D" id="3.30.160.20">
    <property type="match status" value="1"/>
</dbReference>
<reference evidence="2" key="1">
    <citation type="journal article" date="2021" name="J Fungi (Basel)">
        <title>Virulence traits and population genomics of the black yeast Aureobasidium melanogenum.</title>
        <authorList>
            <person name="Cernosa A."/>
            <person name="Sun X."/>
            <person name="Gostincar C."/>
            <person name="Fang C."/>
            <person name="Gunde-Cimerman N."/>
            <person name="Song Z."/>
        </authorList>
    </citation>
    <scope>NUCLEOTIDE SEQUENCE</scope>
    <source>
        <strain evidence="2">EXF-9298</strain>
    </source>
</reference>
<gene>
    <name evidence="2" type="ORF">KCU98_g1906</name>
</gene>
<evidence type="ECO:0000313" key="3">
    <source>
        <dbReference type="Proteomes" id="UP000729357"/>
    </source>
</evidence>
<evidence type="ECO:0000256" key="1">
    <source>
        <dbReference type="SAM" id="MobiDB-lite"/>
    </source>
</evidence>
<feature type="region of interest" description="Disordered" evidence="1">
    <location>
        <begin position="249"/>
        <end position="275"/>
    </location>
</feature>
<proteinExistence type="predicted"/>
<dbReference type="CDD" id="cd00048">
    <property type="entry name" value="DSRM_SF"/>
    <property type="match status" value="1"/>
</dbReference>
<reference evidence="2" key="2">
    <citation type="submission" date="2021-08" db="EMBL/GenBank/DDBJ databases">
        <authorList>
            <person name="Gostincar C."/>
            <person name="Sun X."/>
            <person name="Song Z."/>
            <person name="Gunde-Cimerman N."/>
        </authorList>
    </citation>
    <scope>NUCLEOTIDE SEQUENCE</scope>
    <source>
        <strain evidence="2">EXF-9298</strain>
    </source>
</reference>
<evidence type="ECO:0000313" key="2">
    <source>
        <dbReference type="EMBL" id="KAG9989415.1"/>
    </source>
</evidence>
<name>A0A9P8G1C3_AURME</name>
<protein>
    <recommendedName>
        <fullName evidence="4">DRBM domain-containing protein</fullName>
    </recommendedName>
</protein>
<feature type="non-terminal residue" evidence="2">
    <location>
        <position position="275"/>
    </location>
</feature>
<organism evidence="2 3">
    <name type="scientific">Aureobasidium melanogenum</name>
    <name type="common">Aureobasidium pullulans var. melanogenum</name>
    <dbReference type="NCBI Taxonomy" id="46634"/>
    <lineage>
        <taxon>Eukaryota</taxon>
        <taxon>Fungi</taxon>
        <taxon>Dikarya</taxon>
        <taxon>Ascomycota</taxon>
        <taxon>Pezizomycotina</taxon>
        <taxon>Dothideomycetes</taxon>
        <taxon>Dothideomycetidae</taxon>
        <taxon>Dothideales</taxon>
        <taxon>Saccotheciaceae</taxon>
        <taxon>Aureobasidium</taxon>
    </lineage>
</organism>
<evidence type="ECO:0008006" key="4">
    <source>
        <dbReference type="Google" id="ProtNLM"/>
    </source>
</evidence>
<feature type="compositionally biased region" description="Basic and acidic residues" evidence="1">
    <location>
        <begin position="265"/>
        <end position="275"/>
    </location>
</feature>
<dbReference type="Proteomes" id="UP000729357">
    <property type="component" value="Unassembled WGS sequence"/>
</dbReference>
<sequence>MPTADDFIPLKEDPETVYVDEDDFTESDIEDINSGLEDETPLAIDYWFGKMYLRCTIAERVLRDSSYKDASEAADSRLDTKLQQYPYDEVLTSLQAQGKARPDCATAVRHPTIAQTEASRITLLTLIGNIVRSGGRSERRALLACLRRSEEADPSRHHRENPPIFTSFCQVELLPQQETRSDPLAISAKHQSTSTTEQDGQVKELAKYTMALKEHGDCIGAQPSYKTTTISQCPPWFKSVVAFKGFEEDGENRTKKDAKHAASRKMCERMRIQPD</sequence>
<dbReference type="EMBL" id="JAHFXS010000084">
    <property type="protein sequence ID" value="KAG9989415.1"/>
    <property type="molecule type" value="Genomic_DNA"/>
</dbReference>
<comment type="caution">
    <text evidence="2">The sequence shown here is derived from an EMBL/GenBank/DDBJ whole genome shotgun (WGS) entry which is preliminary data.</text>
</comment>
<dbReference type="AlphaFoldDB" id="A0A9P8G1C3"/>
<keyword evidence="3" id="KW-1185">Reference proteome</keyword>
<accession>A0A9P8G1C3</accession>
<dbReference type="OrthoDB" id="3763684at2759"/>
<dbReference type="SUPFAM" id="SSF54768">
    <property type="entry name" value="dsRNA-binding domain-like"/>
    <property type="match status" value="1"/>
</dbReference>